<dbReference type="PANTHER" id="PTHR10067">
    <property type="entry name" value="PHOSPHATIDYLSERINE DECARBOXYLASE"/>
    <property type="match status" value="1"/>
</dbReference>
<comment type="cofactor">
    <cofactor evidence="1">
        <name>pyruvate</name>
        <dbReference type="ChEBI" id="CHEBI:15361"/>
    </cofactor>
</comment>
<proteinExistence type="predicted"/>
<gene>
    <name evidence="13" type="primary">psd</name>
    <name evidence="13" type="ORF">C8Z91_26825</name>
</gene>
<evidence type="ECO:0000256" key="2">
    <source>
        <dbReference type="ARBA" id="ARBA00005189"/>
    </source>
</evidence>
<evidence type="ECO:0000256" key="6">
    <source>
        <dbReference type="ARBA" id="ARBA00023098"/>
    </source>
</evidence>
<dbReference type="GO" id="GO:0004609">
    <property type="term" value="F:phosphatidylserine decarboxylase activity"/>
    <property type="evidence" value="ECO:0007669"/>
    <property type="project" value="UniProtKB-EC"/>
</dbReference>
<keyword evidence="4" id="KW-0444">Lipid biosynthesis</keyword>
<accession>A0A2T6FVZ3</accession>
<dbReference type="EMBL" id="PYHP01000072">
    <property type="protein sequence ID" value="PUA36064.1"/>
    <property type="molecule type" value="Genomic_DNA"/>
</dbReference>
<organism evidence="13 14">
    <name type="scientific">Paenibacillus elgii</name>
    <dbReference type="NCBI Taxonomy" id="189691"/>
    <lineage>
        <taxon>Bacteria</taxon>
        <taxon>Bacillati</taxon>
        <taxon>Bacillota</taxon>
        <taxon>Bacilli</taxon>
        <taxon>Bacillales</taxon>
        <taxon>Paenibacillaceae</taxon>
        <taxon>Paenibacillus</taxon>
    </lineage>
</organism>
<evidence type="ECO:0000256" key="10">
    <source>
        <dbReference type="ARBA" id="ARBA00023264"/>
    </source>
</evidence>
<name>A0A2T6FVZ3_9BACL</name>
<dbReference type="NCBIfam" id="TIGR00163">
    <property type="entry name" value="PS_decarb"/>
    <property type="match status" value="1"/>
</dbReference>
<keyword evidence="9" id="KW-0456">Lyase</keyword>
<dbReference type="PANTHER" id="PTHR10067:SF6">
    <property type="entry name" value="PHOSPHATIDYLSERINE DECARBOXYLASE PROENZYME, MITOCHONDRIAL"/>
    <property type="match status" value="1"/>
</dbReference>
<evidence type="ECO:0000313" key="14">
    <source>
        <dbReference type="Proteomes" id="UP000244184"/>
    </source>
</evidence>
<evidence type="ECO:0000256" key="8">
    <source>
        <dbReference type="ARBA" id="ARBA00023209"/>
    </source>
</evidence>
<comment type="pathway">
    <text evidence="12">Phospholipid metabolism; phosphatidylethanolamine biosynthesis.</text>
</comment>
<evidence type="ECO:0000256" key="3">
    <source>
        <dbReference type="ARBA" id="ARBA00012243"/>
    </source>
</evidence>
<evidence type="ECO:0000256" key="1">
    <source>
        <dbReference type="ARBA" id="ARBA00001928"/>
    </source>
</evidence>
<dbReference type="InterPro" id="IPR033177">
    <property type="entry name" value="PSD-B"/>
</dbReference>
<evidence type="ECO:0000313" key="13">
    <source>
        <dbReference type="EMBL" id="PUA36064.1"/>
    </source>
</evidence>
<evidence type="ECO:0000256" key="11">
    <source>
        <dbReference type="ARBA" id="ARBA00023317"/>
    </source>
</evidence>
<keyword evidence="7" id="KW-0865">Zymogen</keyword>
<protein>
    <recommendedName>
        <fullName evidence="3">phosphatidylserine decarboxylase</fullName>
        <ecNumber evidence="3">4.1.1.65</ecNumber>
    </recommendedName>
</protein>
<dbReference type="Proteomes" id="UP000244184">
    <property type="component" value="Unassembled WGS sequence"/>
</dbReference>
<evidence type="ECO:0000256" key="4">
    <source>
        <dbReference type="ARBA" id="ARBA00022516"/>
    </source>
</evidence>
<evidence type="ECO:0000256" key="5">
    <source>
        <dbReference type="ARBA" id="ARBA00022793"/>
    </source>
</evidence>
<dbReference type="UniPathway" id="UPA00558"/>
<dbReference type="AlphaFoldDB" id="A0A2T6FVZ3"/>
<evidence type="ECO:0000256" key="12">
    <source>
        <dbReference type="ARBA" id="ARBA00024326"/>
    </source>
</evidence>
<sequence length="273" mass="31135">MNQLNRHLFCLLTELSSRKWLAERIGSFTKSKASRRLIRRFAKTYGIRVEEAEQPLDAYESLNAFFIRRLKAGLRPVDPDTESLVSPVDGTVTGIGSMNDKLRFIVKGQEYGLDELLHDLPMKDRYRSGYFLVLYLSPADYHRVHSPVAREVTATRRIPGTVYPVHEHSLQLMPKVLSRNERLITCIRHRFGMTTVVKVGAMNVSSIRYTEPLRVQLNRGEELAFFEFGSTVILLIEKEAFAFRDGLDVGGKVRVGEALGYWEGDVANETKQV</sequence>
<dbReference type="InterPro" id="IPR003817">
    <property type="entry name" value="PS_Dcarbxylase"/>
</dbReference>
<keyword evidence="5" id="KW-0210">Decarboxylase</keyword>
<dbReference type="GO" id="GO:0006646">
    <property type="term" value="P:phosphatidylethanolamine biosynthetic process"/>
    <property type="evidence" value="ECO:0007669"/>
    <property type="project" value="UniProtKB-UniPathway"/>
</dbReference>
<reference evidence="13 14" key="1">
    <citation type="submission" date="2018-03" db="EMBL/GenBank/DDBJ databases">
        <title>Genome sequence of Paenibacillus elgii strain AC13 an antimicrobial compound producing bacteria.</title>
        <authorList>
            <person name="Kurokawa A.S."/>
            <person name="Araujo J.F."/>
            <person name="Costa R.A."/>
            <person name="Ortega D.B."/>
            <person name="Pires A.S."/>
            <person name="Pappas G.J.Jr."/>
            <person name="Franco O.L."/>
            <person name="Barreto C."/>
            <person name="Magalhaes B.S."/>
            <person name="Kruger R.H."/>
        </authorList>
    </citation>
    <scope>NUCLEOTIDE SEQUENCE [LARGE SCALE GENOMIC DNA]</scope>
    <source>
        <strain evidence="13 14">AC13</strain>
    </source>
</reference>
<dbReference type="EC" id="4.1.1.65" evidence="3"/>
<dbReference type="RefSeq" id="WP_108533979.1">
    <property type="nucleotide sequence ID" value="NZ_PYHP01000072.1"/>
</dbReference>
<comment type="pathway">
    <text evidence="2">Lipid metabolism.</text>
</comment>
<keyword evidence="8" id="KW-0594">Phospholipid biosynthesis</keyword>
<keyword evidence="10" id="KW-1208">Phospholipid metabolism</keyword>
<dbReference type="Pfam" id="PF02666">
    <property type="entry name" value="PS_Dcarbxylase"/>
    <property type="match status" value="1"/>
</dbReference>
<keyword evidence="6" id="KW-0443">Lipid metabolism</keyword>
<comment type="caution">
    <text evidence="13">The sequence shown here is derived from an EMBL/GenBank/DDBJ whole genome shotgun (WGS) entry which is preliminary data.</text>
</comment>
<evidence type="ECO:0000256" key="9">
    <source>
        <dbReference type="ARBA" id="ARBA00023239"/>
    </source>
</evidence>
<keyword evidence="11" id="KW-0670">Pyruvate</keyword>
<evidence type="ECO:0000256" key="7">
    <source>
        <dbReference type="ARBA" id="ARBA00023145"/>
    </source>
</evidence>